<dbReference type="Pfam" id="PF20151">
    <property type="entry name" value="DUF6533"/>
    <property type="match status" value="1"/>
</dbReference>
<proteinExistence type="predicted"/>
<protein>
    <recommendedName>
        <fullName evidence="2">DUF6533 domain-containing protein</fullName>
    </recommendedName>
</protein>
<keyword evidence="4" id="KW-1185">Reference proteome</keyword>
<gene>
    <name evidence="3" type="ORF">FB45DRAFT_918491</name>
</gene>
<dbReference type="InterPro" id="IPR045340">
    <property type="entry name" value="DUF6533"/>
</dbReference>
<dbReference type="Proteomes" id="UP001221142">
    <property type="component" value="Unassembled WGS sequence"/>
</dbReference>
<keyword evidence="1" id="KW-1133">Transmembrane helix</keyword>
<keyword evidence="1" id="KW-0812">Transmembrane</keyword>
<evidence type="ECO:0000256" key="1">
    <source>
        <dbReference type="SAM" id="Phobius"/>
    </source>
</evidence>
<reference evidence="3" key="1">
    <citation type="submission" date="2023-03" db="EMBL/GenBank/DDBJ databases">
        <title>Massive genome expansion in bonnet fungi (Mycena s.s.) driven by repeated elements and novel gene families across ecological guilds.</title>
        <authorList>
            <consortium name="Lawrence Berkeley National Laboratory"/>
            <person name="Harder C.B."/>
            <person name="Miyauchi S."/>
            <person name="Viragh M."/>
            <person name="Kuo A."/>
            <person name="Thoen E."/>
            <person name="Andreopoulos B."/>
            <person name="Lu D."/>
            <person name="Skrede I."/>
            <person name="Drula E."/>
            <person name="Henrissat B."/>
            <person name="Morin E."/>
            <person name="Kohler A."/>
            <person name="Barry K."/>
            <person name="LaButti K."/>
            <person name="Morin E."/>
            <person name="Salamov A."/>
            <person name="Lipzen A."/>
            <person name="Mereny Z."/>
            <person name="Hegedus B."/>
            <person name="Baldrian P."/>
            <person name="Stursova M."/>
            <person name="Weitz H."/>
            <person name="Taylor A."/>
            <person name="Grigoriev I.V."/>
            <person name="Nagy L.G."/>
            <person name="Martin F."/>
            <person name="Kauserud H."/>
        </authorList>
    </citation>
    <scope>NUCLEOTIDE SEQUENCE</scope>
    <source>
        <strain evidence="3">9284</strain>
    </source>
</reference>
<keyword evidence="1" id="KW-0472">Membrane</keyword>
<feature type="transmembrane region" description="Helical" evidence="1">
    <location>
        <begin position="161"/>
        <end position="184"/>
    </location>
</feature>
<dbReference type="AlphaFoldDB" id="A0AAD7BRI6"/>
<name>A0AAD7BRI6_9AGAR</name>
<evidence type="ECO:0000313" key="3">
    <source>
        <dbReference type="EMBL" id="KAJ7628518.1"/>
    </source>
</evidence>
<sequence>MIANAWTSCGNGRIELLLTGNRAPTNKPFQSLFRFRSIQHCAMDTAVPPVTTLHDSQIVAYIPVAFFALLVYDTLLTMSQEIEYIWKSKMGPVKCLYLFARYTTFVTASLAMGLHFQWGKDAATCRTILRFTRMFTGFEIGVTEIILLIRTYALYSRPRKMLVSLVLLWIVIGTLNIWGMIGWARSLTVKSEPFTNCILEDSSNYILICYGARLVGETILAALTLAKYIPILGEGNNSNLVATFYQDGILWYLAMLSVLTTNVVLQIAARPSLKYLADAPMRVLHALLACRLVLHVRVTADEGPLYYTWRDSESTRTVI</sequence>
<feature type="transmembrane region" description="Helical" evidence="1">
    <location>
        <begin position="128"/>
        <end position="149"/>
    </location>
</feature>
<feature type="transmembrane region" description="Helical" evidence="1">
    <location>
        <begin position="96"/>
        <end position="116"/>
    </location>
</feature>
<feature type="domain" description="DUF6533" evidence="2">
    <location>
        <begin position="61"/>
        <end position="106"/>
    </location>
</feature>
<evidence type="ECO:0000259" key="2">
    <source>
        <dbReference type="Pfam" id="PF20151"/>
    </source>
</evidence>
<comment type="caution">
    <text evidence="3">The sequence shown here is derived from an EMBL/GenBank/DDBJ whole genome shotgun (WGS) entry which is preliminary data.</text>
</comment>
<evidence type="ECO:0000313" key="4">
    <source>
        <dbReference type="Proteomes" id="UP001221142"/>
    </source>
</evidence>
<accession>A0AAD7BRI6</accession>
<feature type="transmembrane region" description="Helical" evidence="1">
    <location>
        <begin position="249"/>
        <end position="269"/>
    </location>
</feature>
<dbReference type="EMBL" id="JARKIF010000010">
    <property type="protein sequence ID" value="KAJ7628518.1"/>
    <property type="molecule type" value="Genomic_DNA"/>
</dbReference>
<feature type="transmembrane region" description="Helical" evidence="1">
    <location>
        <begin position="58"/>
        <end position="75"/>
    </location>
</feature>
<organism evidence="3 4">
    <name type="scientific">Roridomyces roridus</name>
    <dbReference type="NCBI Taxonomy" id="1738132"/>
    <lineage>
        <taxon>Eukaryota</taxon>
        <taxon>Fungi</taxon>
        <taxon>Dikarya</taxon>
        <taxon>Basidiomycota</taxon>
        <taxon>Agaricomycotina</taxon>
        <taxon>Agaricomycetes</taxon>
        <taxon>Agaricomycetidae</taxon>
        <taxon>Agaricales</taxon>
        <taxon>Marasmiineae</taxon>
        <taxon>Mycenaceae</taxon>
        <taxon>Roridomyces</taxon>
    </lineage>
</organism>